<accession>A0ABY9WJP4</accession>
<evidence type="ECO:0000256" key="9">
    <source>
        <dbReference type="SAM" id="Phobius"/>
    </source>
</evidence>
<feature type="transmembrane region" description="Helical" evidence="9">
    <location>
        <begin position="57"/>
        <end position="75"/>
    </location>
</feature>
<keyword evidence="5" id="KW-0547">Nucleotide-binding</keyword>
<feature type="transmembrane region" description="Helical" evidence="9">
    <location>
        <begin position="84"/>
        <end position="106"/>
    </location>
</feature>
<evidence type="ECO:0000256" key="2">
    <source>
        <dbReference type="ARBA" id="ARBA00012438"/>
    </source>
</evidence>
<keyword evidence="9" id="KW-1133">Transmembrane helix</keyword>
<dbReference type="InterPro" id="IPR036890">
    <property type="entry name" value="HATPase_C_sf"/>
</dbReference>
<dbReference type="Pfam" id="PF00512">
    <property type="entry name" value="HisKA"/>
    <property type="match status" value="1"/>
</dbReference>
<evidence type="ECO:0000313" key="11">
    <source>
        <dbReference type="EMBL" id="WNG43483.1"/>
    </source>
</evidence>
<keyword evidence="12" id="KW-1185">Reference proteome</keyword>
<feature type="transmembrane region" description="Helical" evidence="9">
    <location>
        <begin position="159"/>
        <end position="180"/>
    </location>
</feature>
<evidence type="ECO:0000256" key="5">
    <source>
        <dbReference type="ARBA" id="ARBA00022741"/>
    </source>
</evidence>
<dbReference type="InterPro" id="IPR003594">
    <property type="entry name" value="HATPase_dom"/>
</dbReference>
<dbReference type="SMART" id="SM00388">
    <property type="entry name" value="HisKA"/>
    <property type="match status" value="1"/>
</dbReference>
<feature type="transmembrane region" description="Helical" evidence="9">
    <location>
        <begin position="30"/>
        <end position="51"/>
    </location>
</feature>
<dbReference type="PRINTS" id="PR00344">
    <property type="entry name" value="BCTRLSENSOR"/>
</dbReference>
<dbReference type="Gene3D" id="3.30.565.10">
    <property type="entry name" value="Histidine kinase-like ATPase, C-terminal domain"/>
    <property type="match status" value="1"/>
</dbReference>
<keyword evidence="9" id="KW-0812">Transmembrane</keyword>
<dbReference type="SMART" id="SM00387">
    <property type="entry name" value="HATPase_c"/>
    <property type="match status" value="1"/>
</dbReference>
<dbReference type="CDD" id="cd00082">
    <property type="entry name" value="HisKA"/>
    <property type="match status" value="1"/>
</dbReference>
<gene>
    <name evidence="11" type="ORF">F0U60_04760</name>
</gene>
<sequence>MTQQHGGETLDSQEATLRSEDLVLRNEQRFLYMLALTCLPFWVVDALSVMRPTWDTLALRVAWSGLTWAMGWWLPRIEPSSRRLVLTTGGVVVPNLFLLVVVHRLGGVDNPLFGWFCVMPVVSLTVSRGETWQALMSTLVPLGCAGTLLWLDAAPAVKAVPWLLLVAGSGAVGLQMSSFYRRLRQARKKADAEQRAVQAALVASQARVLEAERLAQVGRLAAGVAHEVKNPLAYVQANLRFLLEEWRQPMTGATDTEYTDALQETMQGVERIHQIVKDLTALSRAEESVEGVGRCELSPIIDASVRLASVRLKSLVKLSVEVPEALSVRAESRRLGQVLLNLLLNAADAIEDSKVLDGRVAVRVEVQAGRVRLMVEDNGPGILPENLPRLFTSFFTTKAPGKGTGLGLALSRQYVESFGGTLHAENRPEGGARFIVELPAA</sequence>
<evidence type="ECO:0000256" key="3">
    <source>
        <dbReference type="ARBA" id="ARBA00022553"/>
    </source>
</evidence>
<keyword evidence="4" id="KW-0808">Transferase</keyword>
<feature type="domain" description="Histidine kinase" evidence="10">
    <location>
        <begin position="223"/>
        <end position="441"/>
    </location>
</feature>
<comment type="catalytic activity">
    <reaction evidence="1">
        <text>ATP + protein L-histidine = ADP + protein N-phospho-L-histidine.</text>
        <dbReference type="EC" id="2.7.13.3"/>
    </reaction>
</comment>
<dbReference type="SUPFAM" id="SSF55874">
    <property type="entry name" value="ATPase domain of HSP90 chaperone/DNA topoisomerase II/histidine kinase"/>
    <property type="match status" value="1"/>
</dbReference>
<dbReference type="SUPFAM" id="SSF47384">
    <property type="entry name" value="Homodimeric domain of signal transducing histidine kinase"/>
    <property type="match status" value="1"/>
</dbReference>
<dbReference type="InterPro" id="IPR004358">
    <property type="entry name" value="Sig_transdc_His_kin-like_C"/>
</dbReference>
<dbReference type="PANTHER" id="PTHR43065:SF10">
    <property type="entry name" value="PEROXIDE STRESS-ACTIVATED HISTIDINE KINASE MAK3"/>
    <property type="match status" value="1"/>
</dbReference>
<evidence type="ECO:0000256" key="4">
    <source>
        <dbReference type="ARBA" id="ARBA00022679"/>
    </source>
</evidence>
<evidence type="ECO:0000256" key="6">
    <source>
        <dbReference type="ARBA" id="ARBA00022777"/>
    </source>
</evidence>
<dbReference type="PROSITE" id="PS50109">
    <property type="entry name" value="HIS_KIN"/>
    <property type="match status" value="1"/>
</dbReference>
<protein>
    <recommendedName>
        <fullName evidence="2">histidine kinase</fullName>
        <ecNumber evidence="2">2.7.13.3</ecNumber>
    </recommendedName>
</protein>
<reference evidence="11 12" key="1">
    <citation type="submission" date="2019-08" db="EMBL/GenBank/DDBJ databases">
        <title>Archangium and Cystobacter genomes.</title>
        <authorList>
            <person name="Chen I.-C.K."/>
            <person name="Wielgoss S."/>
        </authorList>
    </citation>
    <scope>NUCLEOTIDE SEQUENCE [LARGE SCALE GENOMIC DNA]</scope>
    <source>
        <strain evidence="11 12">Cbm 6</strain>
    </source>
</reference>
<keyword evidence="8" id="KW-0902">Two-component regulatory system</keyword>
<evidence type="ECO:0000256" key="1">
    <source>
        <dbReference type="ARBA" id="ARBA00000085"/>
    </source>
</evidence>
<keyword evidence="6 11" id="KW-0418">Kinase</keyword>
<evidence type="ECO:0000259" key="10">
    <source>
        <dbReference type="PROSITE" id="PS50109"/>
    </source>
</evidence>
<evidence type="ECO:0000256" key="7">
    <source>
        <dbReference type="ARBA" id="ARBA00022840"/>
    </source>
</evidence>
<organism evidence="11 12">
    <name type="scientific">Archangium minus</name>
    <dbReference type="NCBI Taxonomy" id="83450"/>
    <lineage>
        <taxon>Bacteria</taxon>
        <taxon>Pseudomonadati</taxon>
        <taxon>Myxococcota</taxon>
        <taxon>Myxococcia</taxon>
        <taxon>Myxococcales</taxon>
        <taxon>Cystobacterineae</taxon>
        <taxon>Archangiaceae</taxon>
        <taxon>Archangium</taxon>
    </lineage>
</organism>
<dbReference type="InterPro" id="IPR005467">
    <property type="entry name" value="His_kinase_dom"/>
</dbReference>
<dbReference type="InterPro" id="IPR036097">
    <property type="entry name" value="HisK_dim/P_sf"/>
</dbReference>
<dbReference type="PANTHER" id="PTHR43065">
    <property type="entry name" value="SENSOR HISTIDINE KINASE"/>
    <property type="match status" value="1"/>
</dbReference>
<keyword evidence="7" id="KW-0067">ATP-binding</keyword>
<dbReference type="Gene3D" id="1.10.287.130">
    <property type="match status" value="1"/>
</dbReference>
<proteinExistence type="predicted"/>
<dbReference type="Pfam" id="PF02518">
    <property type="entry name" value="HATPase_c"/>
    <property type="match status" value="1"/>
</dbReference>
<evidence type="ECO:0000313" key="12">
    <source>
        <dbReference type="Proteomes" id="UP001611383"/>
    </source>
</evidence>
<name>A0ABY9WJP4_9BACT</name>
<dbReference type="EC" id="2.7.13.3" evidence="2"/>
<dbReference type="GO" id="GO:0016301">
    <property type="term" value="F:kinase activity"/>
    <property type="evidence" value="ECO:0007669"/>
    <property type="project" value="UniProtKB-KW"/>
</dbReference>
<evidence type="ECO:0000256" key="8">
    <source>
        <dbReference type="ARBA" id="ARBA00023012"/>
    </source>
</evidence>
<dbReference type="InterPro" id="IPR003661">
    <property type="entry name" value="HisK_dim/P_dom"/>
</dbReference>
<keyword evidence="9" id="KW-0472">Membrane</keyword>
<dbReference type="Proteomes" id="UP001611383">
    <property type="component" value="Chromosome"/>
</dbReference>
<dbReference type="RefSeq" id="WP_395814512.1">
    <property type="nucleotide sequence ID" value="NZ_CP043494.1"/>
</dbReference>
<keyword evidence="3" id="KW-0597">Phosphoprotein</keyword>
<dbReference type="EMBL" id="CP043494">
    <property type="protein sequence ID" value="WNG43483.1"/>
    <property type="molecule type" value="Genomic_DNA"/>
</dbReference>